<name>A0AAV7GN29_DENCH</name>
<gene>
    <name evidence="1" type="ORF">IEQ34_013246</name>
</gene>
<organism evidence="1 2">
    <name type="scientific">Dendrobium chrysotoxum</name>
    <name type="common">Orchid</name>
    <dbReference type="NCBI Taxonomy" id="161865"/>
    <lineage>
        <taxon>Eukaryota</taxon>
        <taxon>Viridiplantae</taxon>
        <taxon>Streptophyta</taxon>
        <taxon>Embryophyta</taxon>
        <taxon>Tracheophyta</taxon>
        <taxon>Spermatophyta</taxon>
        <taxon>Magnoliopsida</taxon>
        <taxon>Liliopsida</taxon>
        <taxon>Asparagales</taxon>
        <taxon>Orchidaceae</taxon>
        <taxon>Epidendroideae</taxon>
        <taxon>Malaxideae</taxon>
        <taxon>Dendrobiinae</taxon>
        <taxon>Dendrobium</taxon>
    </lineage>
</organism>
<evidence type="ECO:0000313" key="2">
    <source>
        <dbReference type="Proteomes" id="UP000775213"/>
    </source>
</evidence>
<evidence type="ECO:0000313" key="1">
    <source>
        <dbReference type="EMBL" id="KAH0457931.1"/>
    </source>
</evidence>
<accession>A0AAV7GN29</accession>
<keyword evidence="2" id="KW-1185">Reference proteome</keyword>
<comment type="caution">
    <text evidence="1">The sequence shown here is derived from an EMBL/GenBank/DDBJ whole genome shotgun (WGS) entry which is preliminary data.</text>
</comment>
<dbReference type="Proteomes" id="UP000775213">
    <property type="component" value="Unassembled WGS sequence"/>
</dbReference>
<dbReference type="AlphaFoldDB" id="A0AAV7GN29"/>
<reference evidence="1 2" key="1">
    <citation type="journal article" date="2021" name="Hortic Res">
        <title>Chromosome-scale assembly of the Dendrobium chrysotoxum genome enhances the understanding of orchid evolution.</title>
        <authorList>
            <person name="Zhang Y."/>
            <person name="Zhang G.Q."/>
            <person name="Zhang D."/>
            <person name="Liu X.D."/>
            <person name="Xu X.Y."/>
            <person name="Sun W.H."/>
            <person name="Yu X."/>
            <person name="Zhu X."/>
            <person name="Wang Z.W."/>
            <person name="Zhao X."/>
            <person name="Zhong W.Y."/>
            <person name="Chen H."/>
            <person name="Yin W.L."/>
            <person name="Huang T."/>
            <person name="Niu S.C."/>
            <person name="Liu Z.J."/>
        </authorList>
    </citation>
    <scope>NUCLEOTIDE SEQUENCE [LARGE SCALE GENOMIC DNA]</scope>
    <source>
        <strain evidence="1">Lindl</strain>
    </source>
</reference>
<dbReference type="EMBL" id="JAGFBR010000012">
    <property type="protein sequence ID" value="KAH0457931.1"/>
    <property type="molecule type" value="Genomic_DNA"/>
</dbReference>
<sequence length="160" mass="18716">MGREHFQLDLQVNWQRAREHRHSLLTSPQLGICGLRRHSRFLSGSSRRNGRFLIRWEEHCIDTLHRDSPISVDVWFKQIRGSLPLPKLHRSISLPCHNLVRQPKRIVPHFSKPPNCIIHALFRLVLGDEMVVNDLLWCSRLTELISGELRHGFIVRGENS</sequence>
<proteinExistence type="predicted"/>
<protein>
    <submittedName>
        <fullName evidence="1">Uncharacterized protein</fullName>
    </submittedName>
</protein>